<feature type="domain" description="IraD/Gp25-like" evidence="2">
    <location>
        <begin position="63"/>
        <end position="167"/>
    </location>
</feature>
<dbReference type="EMBL" id="VEWJ01000019">
    <property type="protein sequence ID" value="TPF74018.1"/>
    <property type="molecule type" value="Genomic_DNA"/>
</dbReference>
<evidence type="ECO:0000313" key="3">
    <source>
        <dbReference type="EMBL" id="TPF74018.1"/>
    </source>
</evidence>
<protein>
    <submittedName>
        <fullName evidence="3">Type VI secretion system baseplate subunit TssE</fullName>
    </submittedName>
</protein>
<dbReference type="OrthoDB" id="119583at2"/>
<dbReference type="PANTHER" id="PTHR38595:SF1">
    <property type="entry name" value="TYPE VI SECRETION SYSTEM COMPONENT TSSE1"/>
    <property type="match status" value="1"/>
</dbReference>
<comment type="caution">
    <text evidence="3">The sequence shown here is derived from an EMBL/GenBank/DDBJ whole genome shotgun (WGS) entry which is preliminary data.</text>
</comment>
<dbReference type="InterPro" id="IPR007048">
    <property type="entry name" value="IraD/Gp25-like"/>
</dbReference>
<sequence length="191" mass="22154">MNDKHLSYYNANDQRRHGNHLHRSKENMTSSDKMQPVLLDMLTDDEPLKTQEASACNFVLYSEMRRCVLRDLQWLFNCVNNEHNKELGSFPQVRRSTLNYGCTSLAGKRMSEVEWSDIQAALTNSILHFEPRILPDGLQVRCISDANSLELHNVLSIEIKGRLWCVPYPLEFLFRTEVDLENGHFDLKDIG</sequence>
<organism evidence="3 4">
    <name type="scientific">Brucella gallinifaecis</name>
    <dbReference type="NCBI Taxonomy" id="215590"/>
    <lineage>
        <taxon>Bacteria</taxon>
        <taxon>Pseudomonadati</taxon>
        <taxon>Pseudomonadota</taxon>
        <taxon>Alphaproteobacteria</taxon>
        <taxon>Hyphomicrobiales</taxon>
        <taxon>Brucellaceae</taxon>
        <taxon>Brucella/Ochrobactrum group</taxon>
        <taxon>Brucella</taxon>
    </lineage>
</organism>
<proteinExistence type="predicted"/>
<name>A0A502BKM0_9HYPH</name>
<evidence type="ECO:0000259" key="2">
    <source>
        <dbReference type="Pfam" id="PF04965"/>
    </source>
</evidence>
<dbReference type="InterPro" id="IPR053176">
    <property type="entry name" value="T6SS_TssE1-like"/>
</dbReference>
<dbReference type="Pfam" id="PF04965">
    <property type="entry name" value="GPW_gp25"/>
    <property type="match status" value="1"/>
</dbReference>
<dbReference type="RefSeq" id="WP_140906288.1">
    <property type="nucleotide sequence ID" value="NZ_JBHTMD010000042.1"/>
</dbReference>
<keyword evidence="4" id="KW-1185">Reference proteome</keyword>
<dbReference type="PANTHER" id="PTHR38595">
    <property type="entry name" value="CYTOPLASMIC PROTEIN-RELATED"/>
    <property type="match status" value="1"/>
</dbReference>
<evidence type="ECO:0000313" key="4">
    <source>
        <dbReference type="Proteomes" id="UP000315388"/>
    </source>
</evidence>
<dbReference type="Proteomes" id="UP000315388">
    <property type="component" value="Unassembled WGS sequence"/>
</dbReference>
<dbReference type="SUPFAM" id="SSF160719">
    <property type="entry name" value="gpW/gp25-like"/>
    <property type="match status" value="1"/>
</dbReference>
<feature type="region of interest" description="Disordered" evidence="1">
    <location>
        <begin position="1"/>
        <end position="32"/>
    </location>
</feature>
<dbReference type="AlphaFoldDB" id="A0A502BKM0"/>
<accession>A0A502BKM0</accession>
<gene>
    <name evidence="3" type="ORF">FHY56_16725</name>
</gene>
<evidence type="ECO:0000256" key="1">
    <source>
        <dbReference type="SAM" id="MobiDB-lite"/>
    </source>
</evidence>
<reference evidence="3 4" key="1">
    <citation type="journal article" date="2003" name="Int. J. Syst. Evol. Microbiol.">
        <title>Towards a standardized format for the description of a novel species (of an established genus): Ochrobactrum gallinifaecis sp. nov.</title>
        <authorList>
            <person name="Kampfer P."/>
            <person name="Buczolits S."/>
            <person name="Albrecht A."/>
            <person name="Busse H.J."/>
            <person name="Stackebrandt E."/>
        </authorList>
    </citation>
    <scope>NUCLEOTIDE SEQUENCE [LARGE SCALE GENOMIC DNA]</scope>
    <source>
        <strain evidence="3 4">ISO 196</strain>
    </source>
</reference>